<dbReference type="EMBL" id="JAUTXU010000144">
    <property type="protein sequence ID" value="KAK3703976.1"/>
    <property type="molecule type" value="Genomic_DNA"/>
</dbReference>
<proteinExistence type="predicted"/>
<keyword evidence="2" id="KW-1185">Reference proteome</keyword>
<gene>
    <name evidence="1" type="ORF">LTR37_014078</name>
</gene>
<dbReference type="Proteomes" id="UP001281147">
    <property type="component" value="Unassembled WGS sequence"/>
</dbReference>
<name>A0ACC3MUK6_9PEZI</name>
<comment type="caution">
    <text evidence="1">The sequence shown here is derived from an EMBL/GenBank/DDBJ whole genome shotgun (WGS) entry which is preliminary data.</text>
</comment>
<protein>
    <submittedName>
        <fullName evidence="1">Uncharacterized protein</fullName>
    </submittedName>
</protein>
<evidence type="ECO:0000313" key="2">
    <source>
        <dbReference type="Proteomes" id="UP001281147"/>
    </source>
</evidence>
<reference evidence="1" key="1">
    <citation type="submission" date="2023-07" db="EMBL/GenBank/DDBJ databases">
        <title>Black Yeasts Isolated from many extreme environments.</title>
        <authorList>
            <person name="Coleine C."/>
            <person name="Stajich J.E."/>
            <person name="Selbmann L."/>
        </authorList>
    </citation>
    <scope>NUCLEOTIDE SEQUENCE</scope>
    <source>
        <strain evidence="1">CCFEE 5714</strain>
    </source>
</reference>
<organism evidence="1 2">
    <name type="scientific">Vermiconidia calcicola</name>
    <dbReference type="NCBI Taxonomy" id="1690605"/>
    <lineage>
        <taxon>Eukaryota</taxon>
        <taxon>Fungi</taxon>
        <taxon>Dikarya</taxon>
        <taxon>Ascomycota</taxon>
        <taxon>Pezizomycotina</taxon>
        <taxon>Dothideomycetes</taxon>
        <taxon>Dothideomycetidae</taxon>
        <taxon>Mycosphaerellales</taxon>
        <taxon>Extremaceae</taxon>
        <taxon>Vermiconidia</taxon>
    </lineage>
</organism>
<accession>A0ACC3MUK6</accession>
<sequence>MCGFHKRGQSLISVSEIQKTEKTENTHKLDLDLSIEEDETHTTGQKRNLTMVYLLFLAEAIMSASLSSHIAILVPSETDCLSTDTAFLRSILQVAYYFGSAMGLFWGRAADKFGRRRIALVGLAGMSTCCISMGFATRFPAFAMLRCFAGAVSSATTISGLAMLADLTQGSKARTKIVARLPVIAVCGNIGPLTAHMWHNAFDGRLFEAFAKYPGLSGQLACGGLVFSIAVAEALLLEDTLPSRNRKQNDCEGDADCEKAAFLGQSLSNDSNDSISITIIEALNDDAAAPLPSRIGVAQLLTAPTVLLLLTSFSLLSLHASTFDILLPHIGYNGGTGVPCSWLHPIATVVTALAAIRIYRLVPWIVGRVGLLTMYRRTSIAFPVLYTAVPLVALLVNATGASPIISGIVSTIALFFKTTLAGAAYVLVLLLVLSAAPDAYSTGTVLGVVSISELFKALAVGASGISYYLSDDYSLVIVNGFLWAALSVTAVIGIRITWKLREIPRVGTDIPQECFVWEGMFDSESEDGR</sequence>
<evidence type="ECO:0000313" key="1">
    <source>
        <dbReference type="EMBL" id="KAK3703976.1"/>
    </source>
</evidence>